<dbReference type="AlphaFoldDB" id="A0A955LL97"/>
<dbReference type="EMBL" id="JAGQKZ010000081">
    <property type="protein sequence ID" value="MCA9392555.1"/>
    <property type="molecule type" value="Genomic_DNA"/>
</dbReference>
<feature type="non-terminal residue" evidence="1">
    <location>
        <position position="176"/>
    </location>
</feature>
<sequence length="176" mass="19290">MTKLMWDKVGERFFETGVDQGVLYLPDSAGNYVNGVAWNGLTNVTESPSGAEPNAQYADNIKYLNLFSAEDFAATLEAFTYPDEFQQFDGLAVPTPGVAVGQQPRKTFGLSYRTKIGNDLEGDDFAYKRHLVYGCKASPSEKAYGTTNDSPEPINFSWSLTTDLQPVTGHKPTAIV</sequence>
<reference evidence="1" key="1">
    <citation type="submission" date="2020-04" db="EMBL/GenBank/DDBJ databases">
        <authorList>
            <person name="Zhang T."/>
        </authorList>
    </citation>
    <scope>NUCLEOTIDE SEQUENCE</scope>
    <source>
        <strain evidence="1">HKST-UBA03</strain>
    </source>
</reference>
<gene>
    <name evidence="1" type="ORF">KC614_05170</name>
</gene>
<reference evidence="1" key="2">
    <citation type="journal article" date="2021" name="Microbiome">
        <title>Successional dynamics and alternative stable states in a saline activated sludge microbial community over 9 years.</title>
        <authorList>
            <person name="Wang Y."/>
            <person name="Ye J."/>
            <person name="Ju F."/>
            <person name="Liu L."/>
            <person name="Boyd J.A."/>
            <person name="Deng Y."/>
            <person name="Parks D.H."/>
            <person name="Jiang X."/>
            <person name="Yin X."/>
            <person name="Woodcroft B.J."/>
            <person name="Tyson G.W."/>
            <person name="Hugenholtz P."/>
            <person name="Polz M.F."/>
            <person name="Zhang T."/>
        </authorList>
    </citation>
    <scope>NUCLEOTIDE SEQUENCE</scope>
    <source>
        <strain evidence="1">HKST-UBA03</strain>
    </source>
</reference>
<name>A0A955LL97_UNCKA</name>
<evidence type="ECO:0008006" key="3">
    <source>
        <dbReference type="Google" id="ProtNLM"/>
    </source>
</evidence>
<organism evidence="1 2">
    <name type="scientific">candidate division WWE3 bacterium</name>
    <dbReference type="NCBI Taxonomy" id="2053526"/>
    <lineage>
        <taxon>Bacteria</taxon>
        <taxon>Katanobacteria</taxon>
    </lineage>
</organism>
<comment type="caution">
    <text evidence="1">The sequence shown here is derived from an EMBL/GenBank/DDBJ whole genome shotgun (WGS) entry which is preliminary data.</text>
</comment>
<evidence type="ECO:0000313" key="1">
    <source>
        <dbReference type="EMBL" id="MCA9392555.1"/>
    </source>
</evidence>
<accession>A0A955LL97</accession>
<proteinExistence type="predicted"/>
<protein>
    <recommendedName>
        <fullName evidence="3">Major tail protein</fullName>
    </recommendedName>
</protein>
<dbReference type="Proteomes" id="UP000751518">
    <property type="component" value="Unassembled WGS sequence"/>
</dbReference>
<evidence type="ECO:0000313" key="2">
    <source>
        <dbReference type="Proteomes" id="UP000751518"/>
    </source>
</evidence>